<comment type="caution">
    <text evidence="1">The sequence shown here is derived from an EMBL/GenBank/DDBJ whole genome shotgun (WGS) entry which is preliminary data.</text>
</comment>
<dbReference type="OrthoDB" id="6357215at2759"/>
<proteinExistence type="predicted"/>
<name>A0A8J2NTN4_9HEXA</name>
<evidence type="ECO:0000313" key="2">
    <source>
        <dbReference type="Proteomes" id="UP000708208"/>
    </source>
</evidence>
<reference evidence="1" key="1">
    <citation type="submission" date="2021-06" db="EMBL/GenBank/DDBJ databases">
        <authorList>
            <person name="Hodson N. C."/>
            <person name="Mongue J. A."/>
            <person name="Jaron S. K."/>
        </authorList>
    </citation>
    <scope>NUCLEOTIDE SEQUENCE</scope>
</reference>
<keyword evidence="2" id="KW-1185">Reference proteome</keyword>
<feature type="non-terminal residue" evidence="1">
    <location>
        <position position="1"/>
    </location>
</feature>
<dbReference type="Proteomes" id="UP000708208">
    <property type="component" value="Unassembled WGS sequence"/>
</dbReference>
<accession>A0A8J2NTN4</accession>
<dbReference type="AlphaFoldDB" id="A0A8J2NTN4"/>
<organism evidence="1 2">
    <name type="scientific">Allacma fusca</name>
    <dbReference type="NCBI Taxonomy" id="39272"/>
    <lineage>
        <taxon>Eukaryota</taxon>
        <taxon>Metazoa</taxon>
        <taxon>Ecdysozoa</taxon>
        <taxon>Arthropoda</taxon>
        <taxon>Hexapoda</taxon>
        <taxon>Collembola</taxon>
        <taxon>Symphypleona</taxon>
        <taxon>Sminthuridae</taxon>
        <taxon>Allacma</taxon>
    </lineage>
</organism>
<dbReference type="EMBL" id="CAJVCH010020401">
    <property type="protein sequence ID" value="CAG7689242.1"/>
    <property type="molecule type" value="Genomic_DNA"/>
</dbReference>
<protein>
    <submittedName>
        <fullName evidence="1">Uncharacterized protein</fullName>
    </submittedName>
</protein>
<gene>
    <name evidence="1" type="ORF">AFUS01_LOCUS3397</name>
</gene>
<sequence length="35" mass="3922">MDVLKTIPFHLVHIRVLSVEFTHGAGGPEELIAYM</sequence>
<evidence type="ECO:0000313" key="1">
    <source>
        <dbReference type="EMBL" id="CAG7689242.1"/>
    </source>
</evidence>